<sequence>MFRAIKEHGETPQTLYKNFGIRGKIRAMNEEDLLKDGNFMLWREFAGWWGKNGKNV</sequence>
<evidence type="ECO:0000313" key="2">
    <source>
        <dbReference type="Proteomes" id="UP000198211"/>
    </source>
</evidence>
<comment type="caution">
    <text evidence="1">The sequence shown here is derived from an EMBL/GenBank/DDBJ whole genome shotgun (WGS) entry which is preliminary data.</text>
</comment>
<accession>A0A225VJD6</accession>
<reference evidence="2" key="1">
    <citation type="submission" date="2017-03" db="EMBL/GenBank/DDBJ databases">
        <title>Phytopthora megakarya and P. palmivora, two closely related causual agents of cacao black pod achieved similar genome size and gene model numbers by different mechanisms.</title>
        <authorList>
            <person name="Ali S."/>
            <person name="Shao J."/>
            <person name="Larry D.J."/>
            <person name="Kronmiller B."/>
            <person name="Shen D."/>
            <person name="Strem M.D."/>
            <person name="Melnick R.L."/>
            <person name="Guiltinan M.J."/>
            <person name="Tyler B.M."/>
            <person name="Meinhardt L.W."/>
            <person name="Bailey B.A."/>
        </authorList>
    </citation>
    <scope>NUCLEOTIDE SEQUENCE [LARGE SCALE GENOMIC DNA]</scope>
    <source>
        <strain evidence="2">zdho120</strain>
    </source>
</reference>
<dbReference type="Proteomes" id="UP000198211">
    <property type="component" value="Unassembled WGS sequence"/>
</dbReference>
<keyword evidence="2" id="KW-1185">Reference proteome</keyword>
<proteinExistence type="predicted"/>
<dbReference type="AlphaFoldDB" id="A0A225VJD6"/>
<gene>
    <name evidence="1" type="ORF">PHMEG_00022216</name>
</gene>
<protein>
    <submittedName>
        <fullName evidence="1">Avirulence (Avh) protein</fullName>
    </submittedName>
</protein>
<organism evidence="1 2">
    <name type="scientific">Phytophthora megakarya</name>
    <dbReference type="NCBI Taxonomy" id="4795"/>
    <lineage>
        <taxon>Eukaryota</taxon>
        <taxon>Sar</taxon>
        <taxon>Stramenopiles</taxon>
        <taxon>Oomycota</taxon>
        <taxon>Peronosporomycetes</taxon>
        <taxon>Peronosporales</taxon>
        <taxon>Peronosporaceae</taxon>
        <taxon>Phytophthora</taxon>
    </lineage>
</organism>
<name>A0A225VJD6_9STRA</name>
<evidence type="ECO:0000313" key="1">
    <source>
        <dbReference type="EMBL" id="OWZ05656.1"/>
    </source>
</evidence>
<dbReference type="EMBL" id="NBNE01004320">
    <property type="protein sequence ID" value="OWZ05656.1"/>
    <property type="molecule type" value="Genomic_DNA"/>
</dbReference>